<protein>
    <recommendedName>
        <fullName evidence="6">AP complex mu/sigma subunit domain-containing protein</fullName>
    </recommendedName>
</protein>
<name>A0A9P6TYK7_9FUNG</name>
<accession>A0A9P6TYK7</accession>
<gene>
    <name evidence="7" type="ORF">BG011_007465</name>
</gene>
<evidence type="ECO:0000256" key="4">
    <source>
        <dbReference type="ARBA" id="ARBA00022927"/>
    </source>
</evidence>
<evidence type="ECO:0000256" key="2">
    <source>
        <dbReference type="ARBA" id="ARBA00006972"/>
    </source>
</evidence>
<dbReference type="InterPro" id="IPR011012">
    <property type="entry name" value="Longin-like_dom_sf"/>
</dbReference>
<evidence type="ECO:0000313" key="8">
    <source>
        <dbReference type="Proteomes" id="UP000726737"/>
    </source>
</evidence>
<dbReference type="Pfam" id="PF01217">
    <property type="entry name" value="Clat_adaptor_s"/>
    <property type="match status" value="1"/>
</dbReference>
<evidence type="ECO:0000313" key="7">
    <source>
        <dbReference type="EMBL" id="KAG0251650.1"/>
    </source>
</evidence>
<feature type="domain" description="AP complex mu/sigma subunit" evidence="6">
    <location>
        <begin position="33"/>
        <end position="146"/>
    </location>
</feature>
<dbReference type="InterPro" id="IPR022775">
    <property type="entry name" value="AP_mu_sigma_su"/>
</dbReference>
<organism evidence="7 8">
    <name type="scientific">Mortierella polycephala</name>
    <dbReference type="NCBI Taxonomy" id="41804"/>
    <lineage>
        <taxon>Eukaryota</taxon>
        <taxon>Fungi</taxon>
        <taxon>Fungi incertae sedis</taxon>
        <taxon>Mucoromycota</taxon>
        <taxon>Mortierellomycotina</taxon>
        <taxon>Mortierellomycetes</taxon>
        <taxon>Mortierellales</taxon>
        <taxon>Mortierellaceae</taxon>
        <taxon>Mortierella</taxon>
    </lineage>
</organism>
<proteinExistence type="inferred from homology"/>
<keyword evidence="8" id="KW-1185">Reference proteome</keyword>
<dbReference type="GO" id="GO:0012505">
    <property type="term" value="C:endomembrane system"/>
    <property type="evidence" value="ECO:0007669"/>
    <property type="project" value="UniProtKB-SubCell"/>
</dbReference>
<dbReference type="AlphaFoldDB" id="A0A9P6TYK7"/>
<dbReference type="InterPro" id="IPR016635">
    <property type="entry name" value="AP_complex_ssu"/>
</dbReference>
<keyword evidence="5" id="KW-0472">Membrane</keyword>
<comment type="similarity">
    <text evidence="2">Belongs to the adaptor complexes small subunit family.</text>
</comment>
<comment type="subcellular location">
    <subcellularLocation>
        <location evidence="1">Endomembrane system</location>
    </subcellularLocation>
</comment>
<reference evidence="7" key="1">
    <citation type="journal article" date="2020" name="Fungal Divers.">
        <title>Resolving the Mortierellaceae phylogeny through synthesis of multi-gene phylogenetics and phylogenomics.</title>
        <authorList>
            <person name="Vandepol N."/>
            <person name="Liber J."/>
            <person name="Desiro A."/>
            <person name="Na H."/>
            <person name="Kennedy M."/>
            <person name="Barry K."/>
            <person name="Grigoriev I.V."/>
            <person name="Miller A.N."/>
            <person name="O'Donnell K."/>
            <person name="Stajich J.E."/>
            <person name="Bonito G."/>
        </authorList>
    </citation>
    <scope>NUCLEOTIDE SEQUENCE</scope>
    <source>
        <strain evidence="7">KOD948</strain>
    </source>
</reference>
<dbReference type="Gene3D" id="3.30.450.60">
    <property type="match status" value="2"/>
</dbReference>
<keyword evidence="3" id="KW-0813">Transport</keyword>
<dbReference type="SUPFAM" id="SSF64356">
    <property type="entry name" value="SNARE-like"/>
    <property type="match status" value="1"/>
</dbReference>
<dbReference type="OrthoDB" id="371463at2759"/>
<comment type="caution">
    <text evidence="7">The sequence shown here is derived from an EMBL/GenBank/DDBJ whole genome shotgun (WGS) entry which is preliminary data.</text>
</comment>
<evidence type="ECO:0000256" key="5">
    <source>
        <dbReference type="ARBA" id="ARBA00023136"/>
    </source>
</evidence>
<keyword evidence="4" id="KW-0653">Protein transport</keyword>
<dbReference type="Proteomes" id="UP000726737">
    <property type="component" value="Unassembled WGS sequence"/>
</dbReference>
<dbReference type="GO" id="GO:0015031">
    <property type="term" value="P:protein transport"/>
    <property type="evidence" value="ECO:0007669"/>
    <property type="project" value="UniProtKB-KW"/>
</dbReference>
<dbReference type="EMBL" id="JAAAJA010000578">
    <property type="protein sequence ID" value="KAG0251650.1"/>
    <property type="molecule type" value="Genomic_DNA"/>
</dbReference>
<sequence>MTMDAVPNLEGNAPARMFLASPARIPRSQAWTQGKTRLAKWFTTLSSKEKTKTIKDVTQMVLSRRTKMCNFLEYRGVGPEDNELLTLEIIHRYVEVLDRYFGNVCELDLIFNFQRAYFLLDELLIAGEMQESSKVTVLQAVHDQDAAEVEEANEEKNK</sequence>
<evidence type="ECO:0000256" key="1">
    <source>
        <dbReference type="ARBA" id="ARBA00004308"/>
    </source>
</evidence>
<evidence type="ECO:0000256" key="3">
    <source>
        <dbReference type="ARBA" id="ARBA00022448"/>
    </source>
</evidence>
<dbReference type="PANTHER" id="PTHR11753">
    <property type="entry name" value="ADAPTOR COMPLEXES SMALL SUBUNIT FAMILY"/>
    <property type="match status" value="1"/>
</dbReference>
<evidence type="ECO:0000259" key="6">
    <source>
        <dbReference type="Pfam" id="PF01217"/>
    </source>
</evidence>